<dbReference type="EMBL" id="CP130612">
    <property type="protein sequence ID" value="WKW12896.1"/>
    <property type="molecule type" value="Genomic_DNA"/>
</dbReference>
<feature type="transmembrane region" description="Helical" evidence="1">
    <location>
        <begin position="43"/>
        <end position="65"/>
    </location>
</feature>
<protein>
    <submittedName>
        <fullName evidence="2">Uncharacterized protein</fullName>
    </submittedName>
</protein>
<dbReference type="KEGG" id="pspc:Strain318_002206"/>
<keyword evidence="1" id="KW-1133">Transmembrane helix</keyword>
<dbReference type="AlphaFoldDB" id="A0AA49Q5K8"/>
<name>A0AA49Q5K8_9BACT</name>
<dbReference type="Proteomes" id="UP001229955">
    <property type="component" value="Chromosome"/>
</dbReference>
<organism evidence="2">
    <name type="scientific">Pseudogemmatithrix spongiicola</name>
    <dbReference type="NCBI Taxonomy" id="3062599"/>
    <lineage>
        <taxon>Bacteria</taxon>
        <taxon>Pseudomonadati</taxon>
        <taxon>Gemmatimonadota</taxon>
        <taxon>Gemmatimonadia</taxon>
        <taxon>Gemmatimonadales</taxon>
        <taxon>Gemmatimonadaceae</taxon>
        <taxon>Pseudogemmatithrix</taxon>
    </lineage>
</organism>
<accession>A0AA49K1R8</accession>
<dbReference type="EMBL" id="CP130613">
    <property type="protein sequence ID" value="WKW15803.1"/>
    <property type="molecule type" value="Genomic_DNA"/>
</dbReference>
<keyword evidence="4" id="KW-1185">Reference proteome</keyword>
<keyword evidence="1" id="KW-0472">Membrane</keyword>
<gene>
    <name evidence="2" type="ORF">Strain138_002207</name>
    <name evidence="3" type="ORF">Strain318_002206</name>
</gene>
<accession>A0AA49Q5K8</accession>
<reference evidence="2" key="1">
    <citation type="submission" date="2023-07" db="EMBL/GenBank/DDBJ databases">
        <authorList>
            <person name="Haufschild T."/>
            <person name="Kallscheuer N."/>
            <person name="Hammer J."/>
            <person name="Kohn T."/>
            <person name="Kabuu M."/>
            <person name="Jogler M."/>
            <person name="Wohfarth N."/>
            <person name="Heuer A."/>
            <person name="Rohde M."/>
            <person name="van Teeseling M.C.F."/>
            <person name="Jogler C."/>
        </authorList>
    </citation>
    <scope>NUCLEOTIDE SEQUENCE</scope>
    <source>
        <strain evidence="2">Strain 138</strain>
        <strain evidence="3">Strain 318</strain>
    </source>
</reference>
<feature type="transmembrane region" description="Helical" evidence="1">
    <location>
        <begin position="77"/>
        <end position="95"/>
    </location>
</feature>
<proteinExistence type="predicted"/>
<sequence length="129" mass="13592">MSHAFSANLFTLCAGTVTLFQLALVAGAPWGQLTQGGRVGGALPLAGRLVALASALLLVAFIVAVRARARTDRFRRMAWVVVAYCALGIVANAATPSAPERALWLPVVTLMFGASLHVARRRAPTRDVP</sequence>
<evidence type="ECO:0000313" key="2">
    <source>
        <dbReference type="EMBL" id="WKW12896.1"/>
    </source>
</evidence>
<evidence type="ECO:0000256" key="1">
    <source>
        <dbReference type="SAM" id="Phobius"/>
    </source>
</evidence>
<dbReference type="RefSeq" id="WP_367885764.1">
    <property type="nucleotide sequence ID" value="NZ_CP130612.1"/>
</dbReference>
<keyword evidence="1" id="KW-0812">Transmembrane</keyword>
<evidence type="ECO:0000313" key="3">
    <source>
        <dbReference type="EMBL" id="WKW15803.1"/>
    </source>
</evidence>
<evidence type="ECO:0000313" key="4">
    <source>
        <dbReference type="Proteomes" id="UP001229955"/>
    </source>
</evidence>
<feature type="transmembrane region" description="Helical" evidence="1">
    <location>
        <begin position="101"/>
        <end position="119"/>
    </location>
</feature>